<evidence type="ECO:0000256" key="3">
    <source>
        <dbReference type="ARBA" id="ARBA00022475"/>
    </source>
</evidence>
<evidence type="ECO:0000256" key="4">
    <source>
        <dbReference type="ARBA" id="ARBA00022692"/>
    </source>
</evidence>
<dbReference type="InterPro" id="IPR001708">
    <property type="entry name" value="YidC/ALB3/OXA1/COX18"/>
</dbReference>
<evidence type="ECO:0000256" key="8">
    <source>
        <dbReference type="ARBA" id="ARBA00023186"/>
    </source>
</evidence>
<dbReference type="InterPro" id="IPR047196">
    <property type="entry name" value="YidC_ALB_C"/>
</dbReference>
<evidence type="ECO:0000256" key="10">
    <source>
        <dbReference type="SAM" id="MobiDB-lite"/>
    </source>
</evidence>
<comment type="caution">
    <text evidence="13">The sequence shown here is derived from an EMBL/GenBank/DDBJ whole genome shotgun (WGS) entry which is preliminary data.</text>
</comment>
<dbReference type="NCBIfam" id="TIGR03592">
    <property type="entry name" value="yidC_oxa1_cterm"/>
    <property type="match status" value="1"/>
</dbReference>
<evidence type="ECO:0000313" key="14">
    <source>
        <dbReference type="Proteomes" id="UP000237749"/>
    </source>
</evidence>
<evidence type="ECO:0000259" key="12">
    <source>
        <dbReference type="Pfam" id="PF02096"/>
    </source>
</evidence>
<keyword evidence="14" id="KW-1185">Reference proteome</keyword>
<evidence type="ECO:0000256" key="2">
    <source>
        <dbReference type="ARBA" id="ARBA00022448"/>
    </source>
</evidence>
<feature type="domain" description="Membrane insertase YidC/Oxa/ALB C-terminal" evidence="12">
    <location>
        <begin position="40"/>
        <end position="328"/>
    </location>
</feature>
<keyword evidence="3" id="KW-1003">Cell membrane</keyword>
<feature type="region of interest" description="Disordered" evidence="10">
    <location>
        <begin position="395"/>
        <end position="426"/>
    </location>
</feature>
<protein>
    <submittedName>
        <fullName evidence="13">YidC/Oxa1 family membrane protein insertase</fullName>
    </submittedName>
</protein>
<evidence type="ECO:0000256" key="5">
    <source>
        <dbReference type="ARBA" id="ARBA00022927"/>
    </source>
</evidence>
<keyword evidence="4 9" id="KW-0812">Transmembrane</keyword>
<dbReference type="AlphaFoldDB" id="A0A2S6HG19"/>
<dbReference type="RefSeq" id="WP_104439526.1">
    <property type="nucleotide sequence ID" value="NZ_PTJA01000018.1"/>
</dbReference>
<feature type="transmembrane region" description="Helical" evidence="11">
    <location>
        <begin position="12"/>
        <end position="30"/>
    </location>
</feature>
<comment type="similarity">
    <text evidence="9">Belongs to the OXA1/ALB3/YidC family.</text>
</comment>
<evidence type="ECO:0000256" key="1">
    <source>
        <dbReference type="ARBA" id="ARBA00004651"/>
    </source>
</evidence>
<comment type="subcellular location">
    <subcellularLocation>
        <location evidence="1">Cell membrane</location>
        <topology evidence="1">Multi-pass membrane protein</topology>
    </subcellularLocation>
    <subcellularLocation>
        <location evidence="9">Membrane</location>
        <topology evidence="9">Multi-pass membrane protein</topology>
    </subcellularLocation>
</comment>
<dbReference type="PANTHER" id="PTHR12428:SF65">
    <property type="entry name" value="CYTOCHROME C OXIDASE ASSEMBLY PROTEIN COX18, MITOCHONDRIAL"/>
    <property type="match status" value="1"/>
</dbReference>
<keyword evidence="2" id="KW-0813">Transport</keyword>
<proteinExistence type="inferred from homology"/>
<sequence>MEFLVLTKVGGVLGPFATVLGVIMDLLFQMTSAVGIQNIGLCIILFTLVTKLLMFPLTLQQQKSSKLMSVMQPEISAVQAKYKGKTDQESMRRQNVEMQAVYEKYGTSMTGGCVQLVIQMPILFALYQVIYHIPAYVQSVKAVFVNVVTAITSLGGDHVAQLTQFAADHKITLSRIGDLNTSNGMVDFLYQLNPDQWNALKNLYPTIQDTITTNAAQIEHMNSFLGINLASTPASVIFPTGGGFHLSLALLIPVLAGASQWFSTKLMTVNQPKSGADENNAMAQSMKSMNTVMPLMSVFFCFTFASGIGIYWIASSVFQIIQQVLINRHLNRIDMDEMIKKNLDKANKKRAKKGLPPQRVSQNATANLKNLQANNEKAEQELNAKIEKAKEQVKASNDYYQSTTSDPNSISAKARMVSKYNEKHSK</sequence>
<evidence type="ECO:0000256" key="9">
    <source>
        <dbReference type="RuleBase" id="RU003945"/>
    </source>
</evidence>
<evidence type="ECO:0000256" key="11">
    <source>
        <dbReference type="SAM" id="Phobius"/>
    </source>
</evidence>
<dbReference type="GO" id="GO:0032977">
    <property type="term" value="F:membrane insertase activity"/>
    <property type="evidence" value="ECO:0007669"/>
    <property type="project" value="InterPro"/>
</dbReference>
<evidence type="ECO:0000256" key="6">
    <source>
        <dbReference type="ARBA" id="ARBA00022989"/>
    </source>
</evidence>
<dbReference type="EMBL" id="PTJA01000018">
    <property type="protein sequence ID" value="PPK76333.1"/>
    <property type="molecule type" value="Genomic_DNA"/>
</dbReference>
<reference evidence="13 14" key="1">
    <citation type="submission" date="2018-02" db="EMBL/GenBank/DDBJ databases">
        <title>Genomic Encyclopedia of Archaeal and Bacterial Type Strains, Phase II (KMG-II): from individual species to whole genera.</title>
        <authorList>
            <person name="Goeker M."/>
        </authorList>
    </citation>
    <scope>NUCLEOTIDE SEQUENCE [LARGE SCALE GENOMIC DNA]</scope>
    <source>
        <strain evidence="13 14">DSM 3808</strain>
    </source>
</reference>
<feature type="transmembrane region" description="Helical" evidence="11">
    <location>
        <begin position="36"/>
        <end position="59"/>
    </location>
</feature>
<dbReference type="CDD" id="cd20070">
    <property type="entry name" value="5TM_YidC_Alb3"/>
    <property type="match status" value="1"/>
</dbReference>
<dbReference type="GO" id="GO:0051205">
    <property type="term" value="P:protein insertion into membrane"/>
    <property type="evidence" value="ECO:0007669"/>
    <property type="project" value="TreeGrafter"/>
</dbReference>
<keyword evidence="8" id="KW-0143">Chaperone</keyword>
<keyword evidence="7 11" id="KW-0472">Membrane</keyword>
<feature type="transmembrane region" description="Helical" evidence="11">
    <location>
        <begin position="292"/>
        <end position="314"/>
    </location>
</feature>
<dbReference type="OrthoDB" id="9780552at2"/>
<dbReference type="Pfam" id="PF02096">
    <property type="entry name" value="60KD_IMP"/>
    <property type="match status" value="1"/>
</dbReference>
<keyword evidence="6 11" id="KW-1133">Transmembrane helix</keyword>
<dbReference type="Proteomes" id="UP000237749">
    <property type="component" value="Unassembled WGS sequence"/>
</dbReference>
<accession>A0A2S6HG19</accession>
<gene>
    <name evidence="13" type="ORF">BXY41_11822</name>
</gene>
<keyword evidence="5" id="KW-0653">Protein transport</keyword>
<feature type="compositionally biased region" description="Polar residues" evidence="10">
    <location>
        <begin position="395"/>
        <end position="411"/>
    </location>
</feature>
<dbReference type="GO" id="GO:0015031">
    <property type="term" value="P:protein transport"/>
    <property type="evidence" value="ECO:0007669"/>
    <property type="project" value="UniProtKB-KW"/>
</dbReference>
<dbReference type="InterPro" id="IPR028055">
    <property type="entry name" value="YidC/Oxa/ALB_C"/>
</dbReference>
<organism evidence="13 14">
    <name type="scientific">Lacrimispora xylanisolvens</name>
    <dbReference type="NCBI Taxonomy" id="384636"/>
    <lineage>
        <taxon>Bacteria</taxon>
        <taxon>Bacillati</taxon>
        <taxon>Bacillota</taxon>
        <taxon>Clostridia</taxon>
        <taxon>Lachnospirales</taxon>
        <taxon>Lachnospiraceae</taxon>
        <taxon>Lacrimispora</taxon>
    </lineage>
</organism>
<name>A0A2S6HG19_9FIRM</name>
<evidence type="ECO:0000313" key="13">
    <source>
        <dbReference type="EMBL" id="PPK76333.1"/>
    </source>
</evidence>
<dbReference type="GO" id="GO:0005886">
    <property type="term" value="C:plasma membrane"/>
    <property type="evidence" value="ECO:0007669"/>
    <property type="project" value="UniProtKB-SubCell"/>
</dbReference>
<dbReference type="PANTHER" id="PTHR12428">
    <property type="entry name" value="OXA1"/>
    <property type="match status" value="1"/>
</dbReference>
<evidence type="ECO:0000256" key="7">
    <source>
        <dbReference type="ARBA" id="ARBA00023136"/>
    </source>
</evidence>